<comment type="caution">
    <text evidence="3">The sequence shown here is derived from an EMBL/GenBank/DDBJ whole genome shotgun (WGS) entry which is preliminary data.</text>
</comment>
<reference evidence="4" key="1">
    <citation type="submission" date="2016-01" db="EMBL/GenBank/DDBJ databases">
        <title>Draft genome of Chromobacterium sp. F49.</title>
        <authorList>
            <person name="Hong K.W."/>
        </authorList>
    </citation>
    <scope>NUCLEOTIDE SEQUENCE [LARGE SCALE GENOMIC DNA]</scope>
    <source>
        <strain evidence="4">M63</strain>
    </source>
</reference>
<feature type="domain" description="DUF4179" evidence="2">
    <location>
        <begin position="94"/>
        <end position="179"/>
    </location>
</feature>
<sequence length="610" mass="69290">MKCLGRDEMEMFLTRSGVTDRSGMANHIAACSDCQRLKNALLEEQEQWAREMYAETLPESFTDQVMSALREEEIEPATSEPITERTGRVAVKRSRKIWWVTVGVASILVLLGVASFYSIPTVAEIIRSLFSRNNVDIGLLRAQEFGLVQHPNIKIKDKGYTLKIDEAVADPTRVIVALQLYGPDGKHERDRLRLSEEGSRIVVKDEQGKVIGKLYDMGATNDFYYLVAFFPEPIQSNRITIEGQIGKLDGDPWDKGFPAIKGNWNFEFPIDMTEAQKQTKITELQGEYTSPGGMTVRLKRLTRMVQGVRLELDTELSPEALVRSPGDLWQKQELMFHFEDAAGSEIHSVNARKFPRRDSLMTQSHIPGDKPGQMHLSYTFKYLPEDQPYRFVLDGYSVAEQDGSSVSFAPARLQEEPVFFRMDGDDIRLKGFTIEQPPDTKHKKTEGVLHVDGKLWNDPSYDDWMVQDSEGREYQASMGGSLGPNGSDRKHGILELGEDYEFRIPGMLTVPERLTLIRNVVNKRYVNVDWLVEMNRSPENYNKEGLVGSIQQFGDLNLHVGRNEEAKGQRRKLSFLLGIRIIRCGSFNEHEDGFVGLEEKTEGLDRILVN</sequence>
<accession>A0A161U997</accession>
<evidence type="ECO:0000313" key="3">
    <source>
        <dbReference type="EMBL" id="KZE82516.1"/>
    </source>
</evidence>
<dbReference type="OrthoDB" id="2460662at2"/>
<evidence type="ECO:0000313" key="4">
    <source>
        <dbReference type="Proteomes" id="UP000076563"/>
    </source>
</evidence>
<organism evidence="3 4">
    <name type="scientific">Paenibacillus elgii</name>
    <dbReference type="NCBI Taxonomy" id="189691"/>
    <lineage>
        <taxon>Bacteria</taxon>
        <taxon>Bacillati</taxon>
        <taxon>Bacillota</taxon>
        <taxon>Bacilli</taxon>
        <taxon>Bacillales</taxon>
        <taxon>Paenibacillaceae</taxon>
        <taxon>Paenibacillus</taxon>
    </lineage>
</organism>
<keyword evidence="1" id="KW-0472">Membrane</keyword>
<dbReference type="EMBL" id="LQRA01000035">
    <property type="protein sequence ID" value="KZE82516.1"/>
    <property type="molecule type" value="Genomic_DNA"/>
</dbReference>
<proteinExistence type="predicted"/>
<keyword evidence="4" id="KW-1185">Reference proteome</keyword>
<feature type="transmembrane region" description="Helical" evidence="1">
    <location>
        <begin position="97"/>
        <end position="119"/>
    </location>
</feature>
<name>A0A161U997_9BACL</name>
<keyword evidence="1" id="KW-1133">Transmembrane helix</keyword>
<gene>
    <name evidence="3" type="ORF">AV654_08430</name>
</gene>
<dbReference type="Gene3D" id="2.60.40.1630">
    <property type="entry name" value="bacillus anthracis domain"/>
    <property type="match status" value="1"/>
</dbReference>
<keyword evidence="1" id="KW-0812">Transmembrane</keyword>
<dbReference type="Pfam" id="PF13786">
    <property type="entry name" value="DUF4179"/>
    <property type="match status" value="1"/>
</dbReference>
<evidence type="ECO:0000256" key="1">
    <source>
        <dbReference type="SAM" id="Phobius"/>
    </source>
</evidence>
<evidence type="ECO:0000259" key="2">
    <source>
        <dbReference type="Pfam" id="PF13786"/>
    </source>
</evidence>
<dbReference type="Proteomes" id="UP000076563">
    <property type="component" value="Unassembled WGS sequence"/>
</dbReference>
<protein>
    <recommendedName>
        <fullName evidence="2">DUF4179 domain-containing protein</fullName>
    </recommendedName>
</protein>
<dbReference type="RefSeq" id="WP_063178318.1">
    <property type="nucleotide sequence ID" value="NZ_LQRA01000035.1"/>
</dbReference>
<dbReference type="AlphaFoldDB" id="A0A161U997"/>
<dbReference type="InterPro" id="IPR025436">
    <property type="entry name" value="DUF4179"/>
</dbReference>